<comment type="caution">
    <text evidence="1">The sequence shown here is derived from an EMBL/GenBank/DDBJ whole genome shotgun (WGS) entry which is preliminary data.</text>
</comment>
<dbReference type="Proteomes" id="UP001164250">
    <property type="component" value="Chromosome 10"/>
</dbReference>
<evidence type="ECO:0000313" key="2">
    <source>
        <dbReference type="Proteomes" id="UP001164250"/>
    </source>
</evidence>
<dbReference type="EMBL" id="CM047906">
    <property type="protein sequence ID" value="KAJ0087338.1"/>
    <property type="molecule type" value="Genomic_DNA"/>
</dbReference>
<gene>
    <name evidence="1" type="ORF">Patl1_07834</name>
</gene>
<protein>
    <submittedName>
        <fullName evidence="1">Uncharacterized protein</fullName>
    </submittedName>
</protein>
<accession>A0ACC1AL18</accession>
<name>A0ACC1AL18_9ROSI</name>
<sequence>MAGTDEFSFPSNEEDERAKARLGYCKEDDEEEKMDVLWEDFNEDLLGSSASSSSSSTSRLKSGKRSASGGDMVEMGCVQALKLPRNPGAANAIFSSRKPGFVVFIKVLKKLFLLHHHSHSRTSVKNNRRW</sequence>
<keyword evidence="2" id="KW-1185">Reference proteome</keyword>
<reference evidence="2" key="1">
    <citation type="journal article" date="2023" name="G3 (Bethesda)">
        <title>Genome assembly and association tests identify interacting loci associated with vigor, precocity, and sex in interspecific pistachio rootstocks.</title>
        <authorList>
            <person name="Palmer W."/>
            <person name="Jacygrad E."/>
            <person name="Sagayaradj S."/>
            <person name="Cavanaugh K."/>
            <person name="Han R."/>
            <person name="Bertier L."/>
            <person name="Beede B."/>
            <person name="Kafkas S."/>
            <person name="Golino D."/>
            <person name="Preece J."/>
            <person name="Michelmore R."/>
        </authorList>
    </citation>
    <scope>NUCLEOTIDE SEQUENCE [LARGE SCALE GENOMIC DNA]</scope>
</reference>
<evidence type="ECO:0000313" key="1">
    <source>
        <dbReference type="EMBL" id="KAJ0087338.1"/>
    </source>
</evidence>
<organism evidence="1 2">
    <name type="scientific">Pistacia atlantica</name>
    <dbReference type="NCBI Taxonomy" id="434234"/>
    <lineage>
        <taxon>Eukaryota</taxon>
        <taxon>Viridiplantae</taxon>
        <taxon>Streptophyta</taxon>
        <taxon>Embryophyta</taxon>
        <taxon>Tracheophyta</taxon>
        <taxon>Spermatophyta</taxon>
        <taxon>Magnoliopsida</taxon>
        <taxon>eudicotyledons</taxon>
        <taxon>Gunneridae</taxon>
        <taxon>Pentapetalae</taxon>
        <taxon>rosids</taxon>
        <taxon>malvids</taxon>
        <taxon>Sapindales</taxon>
        <taxon>Anacardiaceae</taxon>
        <taxon>Pistacia</taxon>
    </lineage>
</organism>
<proteinExistence type="predicted"/>